<dbReference type="STRING" id="371602.SAMN04487984_0273"/>
<organism evidence="4 5">
    <name type="scientific">Aerococcus suis</name>
    <dbReference type="NCBI Taxonomy" id="371602"/>
    <lineage>
        <taxon>Bacteria</taxon>
        <taxon>Bacillati</taxon>
        <taxon>Bacillota</taxon>
        <taxon>Bacilli</taxon>
        <taxon>Lactobacillales</taxon>
        <taxon>Aerococcaceae</taxon>
        <taxon>Aerococcus</taxon>
    </lineage>
</organism>
<dbReference type="InterPro" id="IPR004474">
    <property type="entry name" value="LytR_CpsA_psr"/>
</dbReference>
<evidence type="ECO:0000256" key="2">
    <source>
        <dbReference type="SAM" id="MobiDB-lite"/>
    </source>
</evidence>
<evidence type="ECO:0000256" key="1">
    <source>
        <dbReference type="ARBA" id="ARBA00006068"/>
    </source>
</evidence>
<feature type="compositionally biased region" description="Polar residues" evidence="2">
    <location>
        <begin position="393"/>
        <end position="412"/>
    </location>
</feature>
<dbReference type="RefSeq" id="WP_084097877.1">
    <property type="nucleotide sequence ID" value="NZ_FWXK01000001.1"/>
</dbReference>
<evidence type="ECO:0000313" key="4">
    <source>
        <dbReference type="EMBL" id="SMC30771.1"/>
    </source>
</evidence>
<dbReference type="Proteomes" id="UP000243884">
    <property type="component" value="Unassembled WGS sequence"/>
</dbReference>
<name>A0A1W1Y4L5_9LACT</name>
<dbReference type="EMBL" id="FWXK01000001">
    <property type="protein sequence ID" value="SMC30771.1"/>
    <property type="molecule type" value="Genomic_DNA"/>
</dbReference>
<dbReference type="Pfam" id="PF03816">
    <property type="entry name" value="LytR_cpsA_psr"/>
    <property type="match status" value="1"/>
</dbReference>
<protein>
    <submittedName>
        <fullName evidence="4">Transcriptional attenuator, LytR family</fullName>
    </submittedName>
</protein>
<dbReference type="OrthoDB" id="27330at2"/>
<evidence type="ECO:0000313" key="5">
    <source>
        <dbReference type="Proteomes" id="UP000243884"/>
    </source>
</evidence>
<feature type="region of interest" description="Disordered" evidence="2">
    <location>
        <begin position="379"/>
        <end position="446"/>
    </location>
</feature>
<accession>A0A1W1Y4L5</accession>
<dbReference type="NCBIfam" id="TIGR00350">
    <property type="entry name" value="lytR_cpsA_psr"/>
    <property type="match status" value="1"/>
</dbReference>
<gene>
    <name evidence="4" type="ORF">SAMN04487984_0273</name>
</gene>
<feature type="compositionally biased region" description="Polar residues" evidence="2">
    <location>
        <begin position="433"/>
        <end position="446"/>
    </location>
</feature>
<reference evidence="5" key="1">
    <citation type="submission" date="2017-04" db="EMBL/GenBank/DDBJ databases">
        <authorList>
            <person name="Varghese N."/>
            <person name="Submissions S."/>
        </authorList>
    </citation>
    <scope>NUCLEOTIDE SEQUENCE [LARGE SCALE GENOMIC DNA]</scope>
    <source>
        <strain evidence="5">DSM 21500</strain>
    </source>
</reference>
<keyword evidence="5" id="KW-1185">Reference proteome</keyword>
<proteinExistence type="inferred from homology"/>
<sequence>MTTSNKERQSQKKKQNKSSRGKKRWLWLLILPVLFILGFGVYKVSSELLGFAHEIYEGNRSNKLRDADKVLKNKKPISILLTGIDNGALFYEDVEDGRTDVMMVITINPEDNSAQVTSIPRDALGPIGQTDDFDKLNHAYMDHDLNWTIDSLQRYLDIPIDYYVSVNMQGFIDVIDILGGIEVTPSLTFTQNGVDFKEGETKKLSGEEAIHYARMRKSDPEGDLGREKRQQEIVEAVIDKVASIESVPNYKEILNKLEDNIKTDFKVEDMFTLQQNYLDALQHLDKQTANNYQDLNLPFGYYLYIPESERIRLSNQIRASLGLGKTNSAIVYPAEYQTPEEYFPIVDNNGNLILDSDDLPVKPGVYKKDDLDSQLMKWEQKNGKNSSQSSSQVNETPSENEVNQQSGIQEIPQTEGPGFSNNEGNALIPPNMPYQQPSENQIINGY</sequence>
<dbReference type="PANTHER" id="PTHR33392:SF6">
    <property type="entry name" value="POLYISOPRENYL-TEICHOIC ACID--PEPTIDOGLYCAN TEICHOIC ACID TRANSFERASE TAGU"/>
    <property type="match status" value="1"/>
</dbReference>
<dbReference type="Gene3D" id="3.40.630.190">
    <property type="entry name" value="LCP protein"/>
    <property type="match status" value="1"/>
</dbReference>
<dbReference type="InterPro" id="IPR050922">
    <property type="entry name" value="LytR/CpsA/Psr_CW_biosynth"/>
</dbReference>
<comment type="similarity">
    <text evidence="1">Belongs to the LytR/CpsA/Psr (LCP) family.</text>
</comment>
<dbReference type="PANTHER" id="PTHR33392">
    <property type="entry name" value="POLYISOPRENYL-TEICHOIC ACID--PEPTIDOGLYCAN TEICHOIC ACID TRANSFERASE TAGU"/>
    <property type="match status" value="1"/>
</dbReference>
<evidence type="ECO:0000259" key="3">
    <source>
        <dbReference type="Pfam" id="PF03816"/>
    </source>
</evidence>
<dbReference type="AlphaFoldDB" id="A0A1W1Y4L5"/>
<feature type="domain" description="Cell envelope-related transcriptional attenuator" evidence="3">
    <location>
        <begin position="98"/>
        <end position="242"/>
    </location>
</feature>